<organism evidence="2 4">
    <name type="scientific">Didymodactylos carnosus</name>
    <dbReference type="NCBI Taxonomy" id="1234261"/>
    <lineage>
        <taxon>Eukaryota</taxon>
        <taxon>Metazoa</taxon>
        <taxon>Spiralia</taxon>
        <taxon>Gnathifera</taxon>
        <taxon>Rotifera</taxon>
        <taxon>Eurotatoria</taxon>
        <taxon>Bdelloidea</taxon>
        <taxon>Philodinida</taxon>
        <taxon>Philodinidae</taxon>
        <taxon>Didymodactylos</taxon>
    </lineage>
</organism>
<feature type="region of interest" description="Disordered" evidence="1">
    <location>
        <begin position="1"/>
        <end position="22"/>
    </location>
</feature>
<comment type="caution">
    <text evidence="2">The sequence shown here is derived from an EMBL/GenBank/DDBJ whole genome shotgun (WGS) entry which is preliminary data.</text>
</comment>
<name>A0A8S2EDE9_9BILA</name>
<proteinExistence type="predicted"/>
<dbReference type="Proteomes" id="UP000682733">
    <property type="component" value="Unassembled WGS sequence"/>
</dbReference>
<dbReference type="AlphaFoldDB" id="A0A8S2EDE9"/>
<gene>
    <name evidence="2" type="ORF">OVA965_LOCUS21240</name>
    <name evidence="3" type="ORF">TMI583_LOCUS21845</name>
</gene>
<dbReference type="Proteomes" id="UP000677228">
    <property type="component" value="Unassembled WGS sequence"/>
</dbReference>
<evidence type="ECO:0000313" key="4">
    <source>
        <dbReference type="Proteomes" id="UP000677228"/>
    </source>
</evidence>
<dbReference type="EMBL" id="CAJNOK010011581">
    <property type="protein sequence ID" value="CAF1143394.1"/>
    <property type="molecule type" value="Genomic_DNA"/>
</dbReference>
<dbReference type="EMBL" id="CAJOBA010027666">
    <property type="protein sequence ID" value="CAF3942038.1"/>
    <property type="molecule type" value="Genomic_DNA"/>
</dbReference>
<sequence length="46" mass="5164">MTPRRLLFPSSEDESSPQYNYSPLTCTEQIETSPLLALKPNNPLPS</sequence>
<protein>
    <submittedName>
        <fullName evidence="2">Uncharacterized protein</fullName>
    </submittedName>
</protein>
<feature type="non-terminal residue" evidence="2">
    <location>
        <position position="46"/>
    </location>
</feature>
<evidence type="ECO:0000313" key="3">
    <source>
        <dbReference type="EMBL" id="CAF3942038.1"/>
    </source>
</evidence>
<evidence type="ECO:0000256" key="1">
    <source>
        <dbReference type="SAM" id="MobiDB-lite"/>
    </source>
</evidence>
<accession>A0A8S2EDE9</accession>
<reference evidence="2" key="1">
    <citation type="submission" date="2021-02" db="EMBL/GenBank/DDBJ databases">
        <authorList>
            <person name="Nowell W R."/>
        </authorList>
    </citation>
    <scope>NUCLEOTIDE SEQUENCE</scope>
</reference>
<evidence type="ECO:0000313" key="2">
    <source>
        <dbReference type="EMBL" id="CAF1143394.1"/>
    </source>
</evidence>